<dbReference type="Proteomes" id="UP000075714">
    <property type="component" value="Unassembled WGS sequence"/>
</dbReference>
<keyword evidence="2" id="KW-1185">Reference proteome</keyword>
<protein>
    <submittedName>
        <fullName evidence="1">Uncharacterized protein</fullName>
    </submittedName>
</protein>
<dbReference type="STRING" id="33097.A0A150FVQ2"/>
<proteinExistence type="predicted"/>
<dbReference type="OrthoDB" id="544002at2759"/>
<name>A0A150FVQ2_GONPE</name>
<dbReference type="EMBL" id="LSYV01000318">
    <property type="protein sequence ID" value="KXZ41686.1"/>
    <property type="molecule type" value="Genomic_DNA"/>
</dbReference>
<evidence type="ECO:0000313" key="1">
    <source>
        <dbReference type="EMBL" id="KXZ41686.1"/>
    </source>
</evidence>
<organism evidence="1 2">
    <name type="scientific">Gonium pectorale</name>
    <name type="common">Green alga</name>
    <dbReference type="NCBI Taxonomy" id="33097"/>
    <lineage>
        <taxon>Eukaryota</taxon>
        <taxon>Viridiplantae</taxon>
        <taxon>Chlorophyta</taxon>
        <taxon>core chlorophytes</taxon>
        <taxon>Chlorophyceae</taxon>
        <taxon>CS clade</taxon>
        <taxon>Chlamydomonadales</taxon>
        <taxon>Volvocaceae</taxon>
        <taxon>Gonium</taxon>
    </lineage>
</organism>
<reference evidence="2" key="1">
    <citation type="journal article" date="2016" name="Nat. Commun.">
        <title>The Gonium pectorale genome demonstrates co-option of cell cycle regulation during the evolution of multicellularity.</title>
        <authorList>
            <person name="Hanschen E.R."/>
            <person name="Marriage T.N."/>
            <person name="Ferris P.J."/>
            <person name="Hamaji T."/>
            <person name="Toyoda A."/>
            <person name="Fujiyama A."/>
            <person name="Neme R."/>
            <person name="Noguchi H."/>
            <person name="Minakuchi Y."/>
            <person name="Suzuki M."/>
            <person name="Kawai-Toyooka H."/>
            <person name="Smith D.R."/>
            <person name="Sparks H."/>
            <person name="Anderson J."/>
            <person name="Bakaric R."/>
            <person name="Luria V."/>
            <person name="Karger A."/>
            <person name="Kirschner M.W."/>
            <person name="Durand P.M."/>
            <person name="Michod R.E."/>
            <person name="Nozaki H."/>
            <person name="Olson B.J."/>
        </authorList>
    </citation>
    <scope>NUCLEOTIDE SEQUENCE [LARGE SCALE GENOMIC DNA]</scope>
    <source>
        <strain evidence="2">NIES-2863</strain>
    </source>
</reference>
<accession>A0A150FVQ2</accession>
<dbReference type="AlphaFoldDB" id="A0A150FVQ2"/>
<evidence type="ECO:0000313" key="2">
    <source>
        <dbReference type="Proteomes" id="UP000075714"/>
    </source>
</evidence>
<comment type="caution">
    <text evidence="1">The sequence shown here is derived from an EMBL/GenBank/DDBJ whole genome shotgun (WGS) entry which is preliminary data.</text>
</comment>
<gene>
    <name evidence="1" type="ORF">GPECTOR_320g27</name>
</gene>
<sequence length="209" mass="24384">MLRRHVFAGLSLQFNSCLPGLLGQTLELTRCLSTSVHSCEEAVASSRGHDELPSTSGRGSVAQTAVDWDWEWVLGKKQGRKPGIKRPSRHQWLYCNPNYDPAKPLPLTPRSPFAPPEESIASDNATINWHLKQQPENRRDRRIYLRRHSRFAQLREFDWRDAFERGLAEDVRATKRRERHEAEAERQRSWQQYKEALFERARLEGQQGR</sequence>